<reference evidence="3" key="1">
    <citation type="submission" date="2025-08" db="UniProtKB">
        <authorList>
            <consortium name="RefSeq"/>
        </authorList>
    </citation>
    <scope>IDENTIFICATION</scope>
    <source>
        <tissue evidence="3">Whole organism</tissue>
    </source>
</reference>
<dbReference type="KEGG" id="hazt:108665141"/>
<keyword evidence="2" id="KW-1185">Reference proteome</keyword>
<feature type="transmembrane region" description="Helical" evidence="1">
    <location>
        <begin position="6"/>
        <end position="24"/>
    </location>
</feature>
<name>A0A8B7N0K3_HYAAZ</name>
<dbReference type="AlphaFoldDB" id="A0A8B7N0K3"/>
<evidence type="ECO:0000313" key="2">
    <source>
        <dbReference type="Proteomes" id="UP000694843"/>
    </source>
</evidence>
<proteinExistence type="predicted"/>
<keyword evidence="1" id="KW-0812">Transmembrane</keyword>
<gene>
    <name evidence="3" type="primary">LOC108665141</name>
</gene>
<dbReference type="Proteomes" id="UP000694843">
    <property type="component" value="Unplaced"/>
</dbReference>
<accession>A0A8B7N0K3</accession>
<dbReference type="RefSeq" id="XP_018007356.1">
    <property type="nucleotide sequence ID" value="XM_018151867.2"/>
</dbReference>
<dbReference type="GeneID" id="108665141"/>
<sequence>MLTIIVVFFNLTITVFTLGKFLPLKFFTKKFFGLLTKCLRLLLLYVVFTSWRQPSPSFPLIVENERFDVLRSSGISSKHASGIYLSSPEKCVSDCDQSLHCMVALTTADLNLYYSCLHFEHPPAFFGAVPCNHSSSLIYLKKSIVDEGSFWGEVFYFLSPHEMTYVEAVEFCDRKDFYQLAHQWRDSSIWTVLGSHMVGLVASRDVSYPGIFFNFVDADYKSQQIRQSFELHAVNLGNISGRLRLQIGLVYKAFNYVVPIKNSSAKAFALCQGDFFNIMEMANQKFPGLCLF</sequence>
<organism evidence="2 3">
    <name type="scientific">Hyalella azteca</name>
    <name type="common">Amphipod</name>
    <dbReference type="NCBI Taxonomy" id="294128"/>
    <lineage>
        <taxon>Eukaryota</taxon>
        <taxon>Metazoa</taxon>
        <taxon>Ecdysozoa</taxon>
        <taxon>Arthropoda</taxon>
        <taxon>Crustacea</taxon>
        <taxon>Multicrustacea</taxon>
        <taxon>Malacostraca</taxon>
        <taxon>Eumalacostraca</taxon>
        <taxon>Peracarida</taxon>
        <taxon>Amphipoda</taxon>
        <taxon>Senticaudata</taxon>
        <taxon>Talitrida</taxon>
        <taxon>Talitroidea</taxon>
        <taxon>Hyalellidae</taxon>
        <taxon>Hyalella</taxon>
    </lineage>
</organism>
<keyword evidence="1" id="KW-0472">Membrane</keyword>
<evidence type="ECO:0000256" key="1">
    <source>
        <dbReference type="SAM" id="Phobius"/>
    </source>
</evidence>
<protein>
    <submittedName>
        <fullName evidence="3">Uncharacterized protein LOC108665141</fullName>
    </submittedName>
</protein>
<evidence type="ECO:0000313" key="3">
    <source>
        <dbReference type="RefSeq" id="XP_018007356.1"/>
    </source>
</evidence>
<keyword evidence="1" id="KW-1133">Transmembrane helix</keyword>